<organism evidence="2">
    <name type="scientific">Brassica cretica</name>
    <name type="common">Mustard</name>
    <dbReference type="NCBI Taxonomy" id="69181"/>
    <lineage>
        <taxon>Eukaryota</taxon>
        <taxon>Viridiplantae</taxon>
        <taxon>Streptophyta</taxon>
        <taxon>Embryophyta</taxon>
        <taxon>Tracheophyta</taxon>
        <taxon>Spermatophyta</taxon>
        <taxon>Magnoliopsida</taxon>
        <taxon>eudicotyledons</taxon>
        <taxon>Gunneridae</taxon>
        <taxon>Pentapetalae</taxon>
        <taxon>rosids</taxon>
        <taxon>malvids</taxon>
        <taxon>Brassicales</taxon>
        <taxon>Brassicaceae</taxon>
        <taxon>Brassiceae</taxon>
        <taxon>Brassica</taxon>
    </lineage>
</organism>
<protein>
    <submittedName>
        <fullName evidence="2">Uncharacterized protein</fullName>
    </submittedName>
</protein>
<accession>A0A8S9KH47</accession>
<dbReference type="EMBL" id="QGKY02000164">
    <property type="protein sequence ID" value="KAF2593171.1"/>
    <property type="molecule type" value="Genomic_DNA"/>
</dbReference>
<feature type="compositionally biased region" description="Pro residues" evidence="1">
    <location>
        <begin position="50"/>
        <end position="62"/>
    </location>
</feature>
<proteinExistence type="predicted"/>
<comment type="caution">
    <text evidence="2">The sequence shown here is derived from an EMBL/GenBank/DDBJ whole genome shotgun (WGS) entry which is preliminary data.</text>
</comment>
<gene>
    <name evidence="2" type="ORF">F2Q70_00042866</name>
</gene>
<feature type="compositionally biased region" description="Basic and acidic residues" evidence="1">
    <location>
        <begin position="127"/>
        <end position="140"/>
    </location>
</feature>
<sequence length="189" mass="20555">MLSFLFLHPDLVRTHEAASSTCPVVSTLVEGGCNDPTPTPKAKGNAFKTPPSPPSPLSPPSPTSLKREREKERERERKRERKKAHLSSSPEQPCAVITFSLPPPINALDEAVDTNHQSNGARTKPHAPPEDSTRLARETHAPPPSAGATANSGHSPPSPSNVRRSRRDRLAAVAAVDFSGKPPRRRRRR</sequence>
<feature type="region of interest" description="Disordered" evidence="1">
    <location>
        <begin position="35"/>
        <end position="189"/>
    </location>
</feature>
<evidence type="ECO:0000313" key="2">
    <source>
        <dbReference type="EMBL" id="KAF2593171.1"/>
    </source>
</evidence>
<name>A0A8S9KH47_BRACR</name>
<evidence type="ECO:0000256" key="1">
    <source>
        <dbReference type="SAM" id="MobiDB-lite"/>
    </source>
</evidence>
<reference evidence="2" key="1">
    <citation type="submission" date="2019-12" db="EMBL/GenBank/DDBJ databases">
        <title>Genome sequencing and annotation of Brassica cretica.</title>
        <authorList>
            <person name="Studholme D.J."/>
            <person name="Sarris P.F."/>
        </authorList>
    </citation>
    <scope>NUCLEOTIDE SEQUENCE</scope>
    <source>
        <strain evidence="2">PFS-102/07</strain>
        <tissue evidence="2">Leaf</tissue>
    </source>
</reference>
<dbReference type="AlphaFoldDB" id="A0A8S9KH47"/>
<feature type="compositionally biased region" description="Basic and acidic residues" evidence="1">
    <location>
        <begin position="65"/>
        <end position="77"/>
    </location>
</feature>